<accession>A0A6B8RCU1</accession>
<keyword evidence="3" id="KW-0804">Transcription</keyword>
<dbReference type="Proteomes" id="UP000426246">
    <property type="component" value="Chromosome"/>
</dbReference>
<evidence type="ECO:0000313" key="6">
    <source>
        <dbReference type="Proteomes" id="UP000426246"/>
    </source>
</evidence>
<dbReference type="GO" id="GO:0000976">
    <property type="term" value="F:transcription cis-regulatory region binding"/>
    <property type="evidence" value="ECO:0007669"/>
    <property type="project" value="TreeGrafter"/>
</dbReference>
<keyword evidence="1" id="KW-0805">Transcription regulation</keyword>
<sequence>MKKITIYDISKKLGVSTATINRALSGKPRVSEETKKLIIETAEQMGFKPNKAATSLARKTIRIGFIINRHVLDFNIEVMNGAKRAYEELADFNVRGDFQIMDHSDSKTDVFRKMREMADLGYDGIILAPTNDLRGYSEVIQELYDKNVFVATVISDIPNSKRIFSVRSNSRMSGKIAGKLLWMLAKDKPVAIFTGTRDSEIHKESIDGFMEQIKASNMDVIAIYDNYDDLDIAYRATEKLLREFPDVGGIYIGTSNSTSVCKKIVDAGLTDQIKIVASDLFPELNDYLRQGVIQATIFQQPFQQGRLAFKKMYEYIGEAKRFEDIFLLKPQIVLDSNLELFID</sequence>
<dbReference type="PANTHER" id="PTHR30146:SF152">
    <property type="entry name" value="TRANSCRIPTIONAL REGULATORY PROTEIN"/>
    <property type="match status" value="1"/>
</dbReference>
<dbReference type="CDD" id="cd01392">
    <property type="entry name" value="HTH_LacI"/>
    <property type="match status" value="1"/>
</dbReference>
<dbReference type="Pfam" id="PF00356">
    <property type="entry name" value="LacI"/>
    <property type="match status" value="1"/>
</dbReference>
<dbReference type="SMART" id="SM00354">
    <property type="entry name" value="HTH_LACI"/>
    <property type="match status" value="1"/>
</dbReference>
<gene>
    <name evidence="5" type="ORF">EHS13_04855</name>
</gene>
<name>A0A6B8RCU1_9BACL</name>
<dbReference type="SUPFAM" id="SSF53822">
    <property type="entry name" value="Periplasmic binding protein-like I"/>
    <property type="match status" value="1"/>
</dbReference>
<protein>
    <submittedName>
        <fullName evidence="5">LacI family DNA-binding transcriptional regulator</fullName>
    </submittedName>
</protein>
<keyword evidence="2 5" id="KW-0238">DNA-binding</keyword>
<dbReference type="AlphaFoldDB" id="A0A6B8RCU1"/>
<feature type="domain" description="HTH lacI-type" evidence="4">
    <location>
        <begin position="4"/>
        <end position="58"/>
    </location>
</feature>
<dbReference type="EMBL" id="CP034235">
    <property type="protein sequence ID" value="QGQ94281.1"/>
    <property type="molecule type" value="Genomic_DNA"/>
</dbReference>
<dbReference type="OrthoDB" id="569491at2"/>
<dbReference type="InterPro" id="IPR025997">
    <property type="entry name" value="SBP_2_dom"/>
</dbReference>
<dbReference type="PANTHER" id="PTHR30146">
    <property type="entry name" value="LACI-RELATED TRANSCRIPTIONAL REPRESSOR"/>
    <property type="match status" value="1"/>
</dbReference>
<keyword evidence="6" id="KW-1185">Reference proteome</keyword>
<dbReference type="InterPro" id="IPR000843">
    <property type="entry name" value="HTH_LacI"/>
</dbReference>
<dbReference type="SUPFAM" id="SSF47413">
    <property type="entry name" value="lambda repressor-like DNA-binding domains"/>
    <property type="match status" value="1"/>
</dbReference>
<evidence type="ECO:0000259" key="4">
    <source>
        <dbReference type="PROSITE" id="PS50932"/>
    </source>
</evidence>
<dbReference type="KEGG" id="ppsc:EHS13_04855"/>
<dbReference type="Gene3D" id="1.10.260.40">
    <property type="entry name" value="lambda repressor-like DNA-binding domains"/>
    <property type="match status" value="1"/>
</dbReference>
<dbReference type="CDD" id="cd06307">
    <property type="entry name" value="PBP1_sugar_binding"/>
    <property type="match status" value="1"/>
</dbReference>
<dbReference type="Gene3D" id="3.40.50.2300">
    <property type="match status" value="2"/>
</dbReference>
<reference evidence="6" key="1">
    <citation type="submission" date="2018-11" db="EMBL/GenBank/DDBJ databases">
        <title>Complete genome sequence of Paenibacillus sp. ML311-T8.</title>
        <authorList>
            <person name="Nam Y.-D."/>
            <person name="Kang J."/>
            <person name="Chung W.-H."/>
            <person name="Park Y.S."/>
        </authorList>
    </citation>
    <scope>NUCLEOTIDE SEQUENCE [LARGE SCALE GENOMIC DNA]</scope>
    <source>
        <strain evidence="6">ML311-T8</strain>
    </source>
</reference>
<evidence type="ECO:0000256" key="2">
    <source>
        <dbReference type="ARBA" id="ARBA00023125"/>
    </source>
</evidence>
<proteinExistence type="predicted"/>
<dbReference type="Pfam" id="PF13407">
    <property type="entry name" value="Peripla_BP_4"/>
    <property type="match status" value="1"/>
</dbReference>
<dbReference type="GO" id="GO:0003700">
    <property type="term" value="F:DNA-binding transcription factor activity"/>
    <property type="evidence" value="ECO:0007669"/>
    <property type="project" value="TreeGrafter"/>
</dbReference>
<evidence type="ECO:0000256" key="1">
    <source>
        <dbReference type="ARBA" id="ARBA00023015"/>
    </source>
</evidence>
<dbReference type="PROSITE" id="PS50932">
    <property type="entry name" value="HTH_LACI_2"/>
    <property type="match status" value="1"/>
</dbReference>
<dbReference type="RefSeq" id="WP_155699282.1">
    <property type="nucleotide sequence ID" value="NZ_CP034235.1"/>
</dbReference>
<dbReference type="InterPro" id="IPR010982">
    <property type="entry name" value="Lambda_DNA-bd_dom_sf"/>
</dbReference>
<dbReference type="InterPro" id="IPR028082">
    <property type="entry name" value="Peripla_BP_I"/>
</dbReference>
<evidence type="ECO:0000313" key="5">
    <source>
        <dbReference type="EMBL" id="QGQ94281.1"/>
    </source>
</evidence>
<evidence type="ECO:0000256" key="3">
    <source>
        <dbReference type="ARBA" id="ARBA00023163"/>
    </source>
</evidence>
<organism evidence="5 6">
    <name type="scientific">Paenibacillus psychroresistens</name>
    <dbReference type="NCBI Taxonomy" id="1778678"/>
    <lineage>
        <taxon>Bacteria</taxon>
        <taxon>Bacillati</taxon>
        <taxon>Bacillota</taxon>
        <taxon>Bacilli</taxon>
        <taxon>Bacillales</taxon>
        <taxon>Paenibacillaceae</taxon>
        <taxon>Paenibacillus</taxon>
    </lineage>
</organism>